<dbReference type="PANTHER" id="PTHR45854:SF3">
    <property type="entry name" value="ARFGAP WITH SH3 DOMAIN, ANK REPEAT AND PH DOMAIN-CONTAINING PROTEIN"/>
    <property type="match status" value="1"/>
</dbReference>
<dbReference type="PANTHER" id="PTHR45854">
    <property type="entry name" value="ASAP FAMILY MEMBER"/>
    <property type="match status" value="1"/>
</dbReference>
<dbReference type="SUPFAM" id="SSF103657">
    <property type="entry name" value="BAR/IMD domain-like"/>
    <property type="match status" value="1"/>
</dbReference>
<dbReference type="Gene3D" id="1.20.1270.60">
    <property type="entry name" value="Arfaptin homology (AH) domain/BAR domain"/>
    <property type="match status" value="1"/>
</dbReference>
<dbReference type="InterPro" id="IPR027267">
    <property type="entry name" value="AH/BAR_dom_sf"/>
</dbReference>
<dbReference type="EMBL" id="JAPWTJ010000033">
    <property type="protein sequence ID" value="KAJ8984517.1"/>
    <property type="molecule type" value="Genomic_DNA"/>
</dbReference>
<reference evidence="2" key="1">
    <citation type="journal article" date="2023" name="Insect Mol. Biol.">
        <title>Genome sequencing provides insights into the evolution of gene families encoding plant cell wall-degrading enzymes in longhorned beetles.</title>
        <authorList>
            <person name="Shin N.R."/>
            <person name="Okamura Y."/>
            <person name="Kirsch R."/>
            <person name="Pauchet Y."/>
        </authorList>
    </citation>
    <scope>NUCLEOTIDE SEQUENCE</scope>
    <source>
        <strain evidence="2">MMC_N1</strain>
    </source>
</reference>
<feature type="domain" description="BAR" evidence="1">
    <location>
        <begin position="215"/>
        <end position="407"/>
    </location>
</feature>
<dbReference type="InterPro" id="IPR043593">
    <property type="entry name" value="ASAP"/>
</dbReference>
<sequence length="414" mass="47400">MPTLIGVNEFIEETRDDYNSPITSTFVSRMQQCRNTITNLEEDSARARFSYAEFIFPLNMKSAVMCTCFFKTLDYDRDGLTKMKKAVKAIHTSGNYGHSFGDCGGYEGEYREEFNDRSAVPVVVSVVEVFKFLGFTEFYFFGSPDMSGKEDSAEPNGTSLASIADTVLEVFKFKVDKTKSWNLLRETFVFLYVLALSHTKGLHGAYFSGHVDNESYLVKALEKIGQNAMTKEHEETIGNAFIKFAVVTQELSALMKTLMQNLNNIVMFPLDSLLKGDLRGVKGDLKRPFDKAWKDYESKYAKIEKEKKQQAKDAGLIRSEITAPEIADEMEKERRLFQLQMCEYLIKYNEIKTKKGIDLLQSLVEYYHAQTNYFQDGLKTIEHFGNYVADLSIKLQKIRQAQDEEKKNYVILGI</sequence>
<evidence type="ECO:0000259" key="1">
    <source>
        <dbReference type="Pfam" id="PF16746"/>
    </source>
</evidence>
<dbReference type="CDD" id="cd07604">
    <property type="entry name" value="BAR_ASAPs"/>
    <property type="match status" value="1"/>
</dbReference>
<keyword evidence="3" id="KW-1185">Reference proteome</keyword>
<name>A0ABQ9K4N2_9CUCU</name>
<organism evidence="2 3">
    <name type="scientific">Molorchus minor</name>
    <dbReference type="NCBI Taxonomy" id="1323400"/>
    <lineage>
        <taxon>Eukaryota</taxon>
        <taxon>Metazoa</taxon>
        <taxon>Ecdysozoa</taxon>
        <taxon>Arthropoda</taxon>
        <taxon>Hexapoda</taxon>
        <taxon>Insecta</taxon>
        <taxon>Pterygota</taxon>
        <taxon>Neoptera</taxon>
        <taxon>Endopterygota</taxon>
        <taxon>Coleoptera</taxon>
        <taxon>Polyphaga</taxon>
        <taxon>Cucujiformia</taxon>
        <taxon>Chrysomeloidea</taxon>
        <taxon>Cerambycidae</taxon>
        <taxon>Lamiinae</taxon>
        <taxon>Monochamini</taxon>
        <taxon>Molorchus</taxon>
    </lineage>
</organism>
<dbReference type="Proteomes" id="UP001162164">
    <property type="component" value="Unassembled WGS sequence"/>
</dbReference>
<protein>
    <recommendedName>
        <fullName evidence="1">BAR domain-containing protein</fullName>
    </recommendedName>
</protein>
<dbReference type="InterPro" id="IPR004148">
    <property type="entry name" value="BAR_dom"/>
</dbReference>
<dbReference type="Pfam" id="PF16746">
    <property type="entry name" value="BAR_3"/>
    <property type="match status" value="1"/>
</dbReference>
<proteinExistence type="predicted"/>
<comment type="caution">
    <text evidence="2">The sequence shown here is derived from an EMBL/GenBank/DDBJ whole genome shotgun (WGS) entry which is preliminary data.</text>
</comment>
<evidence type="ECO:0000313" key="3">
    <source>
        <dbReference type="Proteomes" id="UP001162164"/>
    </source>
</evidence>
<accession>A0ABQ9K4N2</accession>
<evidence type="ECO:0000313" key="2">
    <source>
        <dbReference type="EMBL" id="KAJ8984517.1"/>
    </source>
</evidence>
<gene>
    <name evidence="2" type="ORF">NQ317_010988</name>
</gene>